<proteinExistence type="predicted"/>
<organism evidence="1 2">
    <name type="scientific">Salvia divinorum</name>
    <name type="common">Maria pastora</name>
    <name type="synonym">Diviner's sage</name>
    <dbReference type="NCBI Taxonomy" id="28513"/>
    <lineage>
        <taxon>Eukaryota</taxon>
        <taxon>Viridiplantae</taxon>
        <taxon>Streptophyta</taxon>
        <taxon>Embryophyta</taxon>
        <taxon>Tracheophyta</taxon>
        <taxon>Spermatophyta</taxon>
        <taxon>Magnoliopsida</taxon>
        <taxon>eudicotyledons</taxon>
        <taxon>Gunneridae</taxon>
        <taxon>Pentapetalae</taxon>
        <taxon>asterids</taxon>
        <taxon>lamiids</taxon>
        <taxon>Lamiales</taxon>
        <taxon>Lamiaceae</taxon>
        <taxon>Nepetoideae</taxon>
        <taxon>Mentheae</taxon>
        <taxon>Salviinae</taxon>
        <taxon>Salvia</taxon>
        <taxon>Salvia subgen. Calosphace</taxon>
    </lineage>
</organism>
<protein>
    <submittedName>
        <fullName evidence="1">Uncharacterized protein</fullName>
    </submittedName>
</protein>
<comment type="caution">
    <text evidence="1">The sequence shown here is derived from an EMBL/GenBank/DDBJ whole genome shotgun (WGS) entry which is preliminary data.</text>
</comment>
<gene>
    <name evidence="1" type="ORF">AAHA92_10569</name>
</gene>
<keyword evidence="2" id="KW-1185">Reference proteome</keyword>
<reference evidence="1 2" key="1">
    <citation type="submission" date="2024-06" db="EMBL/GenBank/DDBJ databases">
        <title>A chromosome level genome sequence of Diviner's sage (Salvia divinorum).</title>
        <authorList>
            <person name="Ford S.A."/>
            <person name="Ro D.-K."/>
            <person name="Ness R.W."/>
            <person name="Phillips M.A."/>
        </authorList>
    </citation>
    <scope>NUCLEOTIDE SEQUENCE [LARGE SCALE GENOMIC DNA]</scope>
    <source>
        <strain evidence="1">SAF-2024a</strain>
        <tissue evidence="1">Leaf</tissue>
    </source>
</reference>
<evidence type="ECO:0000313" key="2">
    <source>
        <dbReference type="Proteomes" id="UP001567538"/>
    </source>
</evidence>
<dbReference type="AlphaFoldDB" id="A0ABD1HZ72"/>
<accession>A0ABD1HZ72</accession>
<sequence length="80" mass="9098">MSVSEISPASQRIQLVSRSVSERLLSKYYDVSEFNFDYSQSALWSPLVQRRAFLSSPDDANARRRSALSFNTCLCAPMRC</sequence>
<dbReference type="PANTHER" id="PTHR34287:SF2">
    <property type="match status" value="1"/>
</dbReference>
<name>A0ABD1HZ72_SALDI</name>
<evidence type="ECO:0000313" key="1">
    <source>
        <dbReference type="EMBL" id="KAL1560351.1"/>
    </source>
</evidence>
<dbReference type="PANTHER" id="PTHR34287">
    <property type="entry name" value="OS06G0551500 PROTEIN-RELATED"/>
    <property type="match status" value="1"/>
</dbReference>
<dbReference type="Proteomes" id="UP001567538">
    <property type="component" value="Unassembled WGS sequence"/>
</dbReference>
<dbReference type="EMBL" id="JBEAFC010000004">
    <property type="protein sequence ID" value="KAL1560351.1"/>
    <property type="molecule type" value="Genomic_DNA"/>
</dbReference>